<dbReference type="Proteomes" id="UP000023703">
    <property type="component" value="Chromosome"/>
</dbReference>
<dbReference type="GO" id="GO:0016829">
    <property type="term" value="F:lyase activity"/>
    <property type="evidence" value="ECO:0007669"/>
    <property type="project" value="UniProtKB-KW"/>
</dbReference>
<evidence type="ECO:0000313" key="4">
    <source>
        <dbReference type="Proteomes" id="UP000023703"/>
    </source>
</evidence>
<dbReference type="PANTHER" id="PTHR33542">
    <property type="entry name" value="SIROHYDROCHLORIN FERROCHELATASE, CHLOROPLASTIC"/>
    <property type="match status" value="1"/>
</dbReference>
<dbReference type="AlphaFoldDB" id="X5ECU5"/>
<accession>X5ECU5</accession>
<dbReference type="Gene3D" id="3.40.50.1400">
    <property type="match status" value="2"/>
</dbReference>
<gene>
    <name evidence="3" type="ORF">CGLY_13825</name>
</gene>
<evidence type="ECO:0000256" key="1">
    <source>
        <dbReference type="ARBA" id="ARBA00022723"/>
    </source>
</evidence>
<dbReference type="CDD" id="cd03416">
    <property type="entry name" value="CbiX_SirB_N"/>
    <property type="match status" value="1"/>
</dbReference>
<dbReference type="STRING" id="1404245.CGLY_13825"/>
<dbReference type="eggNOG" id="COG2138">
    <property type="taxonomic scope" value="Bacteria"/>
</dbReference>
<dbReference type="HOGENOM" id="CLU_056929_4_0_11"/>
<dbReference type="PANTHER" id="PTHR33542:SF5">
    <property type="entry name" value="FERROCHELATASE CHE1"/>
    <property type="match status" value="1"/>
</dbReference>
<reference evidence="3 4" key="1">
    <citation type="journal article" date="2015" name="Int. J. Syst. Evol. Microbiol.">
        <title>Revisiting Corynebacterium glyciniphilum (ex Kubota et al., 1972) sp. nov., nom. rev., isolated from putrefied banana.</title>
        <authorList>
            <person name="Al-Dilaimi A."/>
            <person name="Bednarz H."/>
            <person name="Lomker A."/>
            <person name="Niehaus K."/>
            <person name="Kalinowski J."/>
            <person name="Ruckert C."/>
        </authorList>
    </citation>
    <scope>NUCLEOTIDE SEQUENCE [LARGE SCALE GENOMIC DNA]</scope>
    <source>
        <strain evidence="3">AJ 3170</strain>
    </source>
</reference>
<dbReference type="EMBL" id="CP006842">
    <property type="protein sequence ID" value="AHW65205.1"/>
    <property type="molecule type" value="Genomic_DNA"/>
</dbReference>
<dbReference type="RefSeq" id="WP_227590291.1">
    <property type="nucleotide sequence ID" value="NZ_CP006842.1"/>
</dbReference>
<protein>
    <recommendedName>
        <fullName evidence="5">Sirohydrochlorin ferrochelatase</fullName>
    </recommendedName>
</protein>
<dbReference type="KEGG" id="cgy:CGLY_13825"/>
<dbReference type="SUPFAM" id="SSF53800">
    <property type="entry name" value="Chelatase"/>
    <property type="match status" value="1"/>
</dbReference>
<evidence type="ECO:0008006" key="5">
    <source>
        <dbReference type="Google" id="ProtNLM"/>
    </source>
</evidence>
<dbReference type="Pfam" id="PF01903">
    <property type="entry name" value="CbiX"/>
    <property type="match status" value="2"/>
</dbReference>
<keyword evidence="4" id="KW-1185">Reference proteome</keyword>
<dbReference type="InterPro" id="IPR050963">
    <property type="entry name" value="Sirohydro_Cobaltochel/CbiX"/>
</dbReference>
<evidence type="ECO:0000256" key="2">
    <source>
        <dbReference type="ARBA" id="ARBA00023239"/>
    </source>
</evidence>
<dbReference type="GO" id="GO:0046872">
    <property type="term" value="F:metal ion binding"/>
    <property type="evidence" value="ECO:0007669"/>
    <property type="project" value="UniProtKB-KW"/>
</dbReference>
<evidence type="ECO:0000313" key="3">
    <source>
        <dbReference type="EMBL" id="AHW65205.1"/>
    </source>
</evidence>
<keyword evidence="1" id="KW-0479">Metal-binding</keyword>
<sequence length="265" mass="27439">MPTTVRSGLMPPVVCLAHGSRHPEADRTVVDIARAVAELTGRDSRAAYLDFSPLTPTTVAELLAAEGYSEAVVVPLLFTTAFHMTTDVPEALAQATASTGVKLRQAEGIGTGDDLVDVLVSRIVAREQSDAVDHVVLYSVGSSVTGANDRVADLADAVGRRLGVTARSLVATGGPGTGAEALAAHVEDAAREGADRIVVEPLFICPGTLWDKAVRAVRAVRAVAPLRSSSAARSVTVGEPLATDVAPLIAARLIDHPTPDEGTTR</sequence>
<dbReference type="InterPro" id="IPR002762">
    <property type="entry name" value="CbiX-like"/>
</dbReference>
<proteinExistence type="predicted"/>
<keyword evidence="2" id="KW-0456">Lyase</keyword>
<name>X5ECU5_9CORY</name>
<organism evidence="3 4">
    <name type="scientific">Corynebacterium glyciniphilum AJ 3170</name>
    <dbReference type="NCBI Taxonomy" id="1404245"/>
    <lineage>
        <taxon>Bacteria</taxon>
        <taxon>Bacillati</taxon>
        <taxon>Actinomycetota</taxon>
        <taxon>Actinomycetes</taxon>
        <taxon>Mycobacteriales</taxon>
        <taxon>Corynebacteriaceae</taxon>
        <taxon>Corynebacterium</taxon>
    </lineage>
</organism>